<protein>
    <recommendedName>
        <fullName evidence="7">Shikimate kinase</fullName>
        <shortName evidence="7">SK</shortName>
        <ecNumber evidence="7">2.7.1.71</ecNumber>
    </recommendedName>
</protein>
<evidence type="ECO:0000313" key="9">
    <source>
        <dbReference type="Proteomes" id="UP000577362"/>
    </source>
</evidence>
<keyword evidence="7" id="KW-0460">Magnesium</keyword>
<gene>
    <name evidence="7" type="primary">aroK</name>
    <name evidence="8" type="ORF">GGR16_004297</name>
</gene>
<dbReference type="InterPro" id="IPR031322">
    <property type="entry name" value="Shikimate/glucono_kinase"/>
</dbReference>
<dbReference type="GO" id="GO:0005829">
    <property type="term" value="C:cytosol"/>
    <property type="evidence" value="ECO:0007669"/>
    <property type="project" value="TreeGrafter"/>
</dbReference>
<dbReference type="Pfam" id="PF01202">
    <property type="entry name" value="SKI"/>
    <property type="match status" value="1"/>
</dbReference>
<feature type="binding site" evidence="7">
    <location>
        <position position="44"/>
    </location>
    <ligand>
        <name>Mg(2+)</name>
        <dbReference type="ChEBI" id="CHEBI:18420"/>
    </ligand>
</feature>
<comment type="caution">
    <text evidence="8">The sequence shown here is derived from an EMBL/GenBank/DDBJ whole genome shotgun (WGS) entry which is preliminary data.</text>
</comment>
<keyword evidence="3 7" id="KW-0547">Nucleotide-binding</keyword>
<dbReference type="NCBIfam" id="NF010552">
    <property type="entry name" value="PRK13946.1"/>
    <property type="match status" value="1"/>
</dbReference>
<evidence type="ECO:0000256" key="4">
    <source>
        <dbReference type="ARBA" id="ARBA00022777"/>
    </source>
</evidence>
<dbReference type="GO" id="GO:0009423">
    <property type="term" value="P:chorismate biosynthetic process"/>
    <property type="evidence" value="ECO:0007669"/>
    <property type="project" value="UniProtKB-UniRule"/>
</dbReference>
<evidence type="ECO:0000256" key="1">
    <source>
        <dbReference type="ARBA" id="ARBA00022605"/>
    </source>
</evidence>
<dbReference type="EMBL" id="JACIEN010000006">
    <property type="protein sequence ID" value="MBB4019250.1"/>
    <property type="molecule type" value="Genomic_DNA"/>
</dbReference>
<dbReference type="Proteomes" id="UP000577362">
    <property type="component" value="Unassembled WGS sequence"/>
</dbReference>
<name>A0A840C243_9HYPH</name>
<keyword evidence="2 7" id="KW-0808">Transferase</keyword>
<keyword evidence="1 7" id="KW-0028">Amino-acid biosynthesis</keyword>
<dbReference type="GO" id="GO:0005524">
    <property type="term" value="F:ATP binding"/>
    <property type="evidence" value="ECO:0007669"/>
    <property type="project" value="UniProtKB-UniRule"/>
</dbReference>
<evidence type="ECO:0000256" key="3">
    <source>
        <dbReference type="ARBA" id="ARBA00022741"/>
    </source>
</evidence>
<organism evidence="8 9">
    <name type="scientific">Chelatococcus caeni</name>
    <dbReference type="NCBI Taxonomy" id="1348468"/>
    <lineage>
        <taxon>Bacteria</taxon>
        <taxon>Pseudomonadati</taxon>
        <taxon>Pseudomonadota</taxon>
        <taxon>Alphaproteobacteria</taxon>
        <taxon>Hyphomicrobiales</taxon>
        <taxon>Chelatococcaceae</taxon>
        <taxon>Chelatococcus</taxon>
    </lineage>
</organism>
<comment type="caution">
    <text evidence="7">Lacks conserved residue(s) required for the propagation of feature annotation.</text>
</comment>
<dbReference type="EC" id="2.7.1.71" evidence="7"/>
<dbReference type="GO" id="GO:0004765">
    <property type="term" value="F:shikimate kinase activity"/>
    <property type="evidence" value="ECO:0007669"/>
    <property type="project" value="UniProtKB-UniRule"/>
</dbReference>
<dbReference type="PANTHER" id="PTHR21087:SF16">
    <property type="entry name" value="SHIKIMATE KINASE 1, CHLOROPLASTIC"/>
    <property type="match status" value="1"/>
</dbReference>
<keyword evidence="7" id="KW-0479">Metal-binding</keyword>
<dbReference type="PRINTS" id="PR01100">
    <property type="entry name" value="SHIKIMTKNASE"/>
</dbReference>
<dbReference type="InterPro" id="IPR027417">
    <property type="entry name" value="P-loop_NTPase"/>
</dbReference>
<comment type="subcellular location">
    <subcellularLocation>
        <location evidence="7">Cytoplasm</location>
    </subcellularLocation>
</comment>
<dbReference type="HAMAP" id="MF_00109">
    <property type="entry name" value="Shikimate_kinase"/>
    <property type="match status" value="1"/>
</dbReference>
<dbReference type="RefSeq" id="WP_019402540.1">
    <property type="nucleotide sequence ID" value="NZ_JACIEN010000006.1"/>
</dbReference>
<dbReference type="UniPathway" id="UPA00053">
    <property type="reaction ID" value="UER00088"/>
</dbReference>
<keyword evidence="4 7" id="KW-0418">Kinase</keyword>
<reference evidence="8 9" key="1">
    <citation type="submission" date="2020-08" db="EMBL/GenBank/DDBJ databases">
        <title>Genomic Encyclopedia of Type Strains, Phase IV (KMG-IV): sequencing the most valuable type-strain genomes for metagenomic binning, comparative biology and taxonomic classification.</title>
        <authorList>
            <person name="Goeker M."/>
        </authorList>
    </citation>
    <scope>NUCLEOTIDE SEQUENCE [LARGE SCALE GENOMIC DNA]</scope>
    <source>
        <strain evidence="8 9">DSM 103737</strain>
    </source>
</reference>
<feature type="binding site" evidence="7">
    <location>
        <position position="62"/>
    </location>
    <ligand>
        <name>substrate</name>
    </ligand>
</feature>
<dbReference type="GO" id="GO:0000287">
    <property type="term" value="F:magnesium ion binding"/>
    <property type="evidence" value="ECO:0007669"/>
    <property type="project" value="UniProtKB-UniRule"/>
</dbReference>
<comment type="similarity">
    <text evidence="7">Belongs to the shikimate kinase family.</text>
</comment>
<sequence>MTSYQDMATVDDEAPPAALAPDALRRSLGTRSIVLVGMMGAGKSTVGRRLAARLGLTFVDADNEIEAAAGMTIPEIFAAHGETAFRDGERRVIERLLGEGPQVLATGGGAYMNAETRARIAEAGISVWLKADLDVLIRRVRKRPNRPLLQTPDPEKTLRGLIELRYPVYAEAAITVISRDAPHEAVVEDIIRRLSAFLQSPAGRA</sequence>
<feature type="binding site" evidence="7">
    <location>
        <position position="108"/>
    </location>
    <ligand>
        <name>substrate</name>
    </ligand>
</feature>
<keyword evidence="9" id="KW-1185">Reference proteome</keyword>
<keyword evidence="7" id="KW-0963">Cytoplasm</keyword>
<feature type="binding site" evidence="7">
    <location>
        <position position="86"/>
    </location>
    <ligand>
        <name>substrate</name>
    </ligand>
</feature>
<feature type="binding site" evidence="7">
    <location>
        <position position="146"/>
    </location>
    <ligand>
        <name>ATP</name>
        <dbReference type="ChEBI" id="CHEBI:30616"/>
    </ligand>
</feature>
<dbReference type="GO" id="GO:0009073">
    <property type="term" value="P:aromatic amino acid family biosynthetic process"/>
    <property type="evidence" value="ECO:0007669"/>
    <property type="project" value="UniProtKB-KW"/>
</dbReference>
<comment type="pathway">
    <text evidence="7">Metabolic intermediate biosynthesis; chorismate biosynthesis; chorismate from D-erythrose 4-phosphate and phosphoenolpyruvate: step 5/7.</text>
</comment>
<evidence type="ECO:0000313" key="8">
    <source>
        <dbReference type="EMBL" id="MBB4019250.1"/>
    </source>
</evidence>
<keyword evidence="5 7" id="KW-0067">ATP-binding</keyword>
<dbReference type="GO" id="GO:0008652">
    <property type="term" value="P:amino acid biosynthetic process"/>
    <property type="evidence" value="ECO:0007669"/>
    <property type="project" value="UniProtKB-KW"/>
</dbReference>
<dbReference type="CDD" id="cd00464">
    <property type="entry name" value="SK"/>
    <property type="match status" value="1"/>
</dbReference>
<evidence type="ECO:0000256" key="7">
    <source>
        <dbReference type="HAMAP-Rule" id="MF_00109"/>
    </source>
</evidence>
<dbReference type="InterPro" id="IPR000623">
    <property type="entry name" value="Shikimate_kinase/TSH1"/>
</dbReference>
<proteinExistence type="inferred from homology"/>
<dbReference type="SUPFAM" id="SSF52540">
    <property type="entry name" value="P-loop containing nucleoside triphosphate hydrolases"/>
    <property type="match status" value="1"/>
</dbReference>
<keyword evidence="6 7" id="KW-0057">Aromatic amino acid biosynthesis</keyword>
<evidence type="ECO:0000256" key="6">
    <source>
        <dbReference type="ARBA" id="ARBA00023141"/>
    </source>
</evidence>
<comment type="subunit">
    <text evidence="7">Monomer.</text>
</comment>
<accession>A0A840C243</accession>
<evidence type="ECO:0000256" key="5">
    <source>
        <dbReference type="ARBA" id="ARBA00022840"/>
    </source>
</evidence>
<dbReference type="AlphaFoldDB" id="A0A840C243"/>
<dbReference type="Gene3D" id="3.40.50.300">
    <property type="entry name" value="P-loop containing nucleotide triphosphate hydrolases"/>
    <property type="match status" value="1"/>
</dbReference>
<comment type="catalytic activity">
    <reaction evidence="7">
        <text>shikimate + ATP = 3-phosphoshikimate + ADP + H(+)</text>
        <dbReference type="Rhea" id="RHEA:13121"/>
        <dbReference type="ChEBI" id="CHEBI:15378"/>
        <dbReference type="ChEBI" id="CHEBI:30616"/>
        <dbReference type="ChEBI" id="CHEBI:36208"/>
        <dbReference type="ChEBI" id="CHEBI:145989"/>
        <dbReference type="ChEBI" id="CHEBI:456216"/>
        <dbReference type="EC" id="2.7.1.71"/>
    </reaction>
</comment>
<feature type="binding site" evidence="7">
    <location>
        <begin position="40"/>
        <end position="45"/>
    </location>
    <ligand>
        <name>ATP</name>
        <dbReference type="ChEBI" id="CHEBI:30616"/>
    </ligand>
</feature>
<feature type="binding site" evidence="7">
    <location>
        <position position="165"/>
    </location>
    <ligand>
        <name>substrate</name>
    </ligand>
</feature>
<dbReference type="PANTHER" id="PTHR21087">
    <property type="entry name" value="SHIKIMATE KINASE"/>
    <property type="match status" value="1"/>
</dbReference>
<evidence type="ECO:0000256" key="2">
    <source>
        <dbReference type="ARBA" id="ARBA00022679"/>
    </source>
</evidence>
<comment type="function">
    <text evidence="7">Catalyzes the specific phosphorylation of the 3-hydroxyl group of shikimic acid using ATP as a cosubstrate.</text>
</comment>
<comment type="cofactor">
    <cofactor evidence="7">
        <name>Mg(2+)</name>
        <dbReference type="ChEBI" id="CHEBI:18420"/>
    </cofactor>
    <text evidence="7">Binds 1 Mg(2+) ion per subunit.</text>
</comment>